<protein>
    <recommendedName>
        <fullName evidence="2">diguanylate cyclase</fullName>
        <ecNumber evidence="2">2.7.7.65</ecNumber>
    </recommendedName>
</protein>
<keyword evidence="6 8" id="KW-0472">Membrane</keyword>
<feature type="transmembrane region" description="Helical" evidence="8">
    <location>
        <begin position="7"/>
        <end position="26"/>
    </location>
</feature>
<feature type="transmembrane region" description="Helical" evidence="8">
    <location>
        <begin position="169"/>
        <end position="188"/>
    </location>
</feature>
<evidence type="ECO:0000256" key="6">
    <source>
        <dbReference type="ARBA" id="ARBA00023136"/>
    </source>
</evidence>
<dbReference type="SUPFAM" id="SSF55073">
    <property type="entry name" value="Nucleotide cyclase"/>
    <property type="match status" value="1"/>
</dbReference>
<evidence type="ECO:0000256" key="7">
    <source>
        <dbReference type="ARBA" id="ARBA00034247"/>
    </source>
</evidence>
<comment type="catalytic activity">
    <reaction evidence="7">
        <text>2 GTP = 3',3'-c-di-GMP + 2 diphosphate</text>
        <dbReference type="Rhea" id="RHEA:24898"/>
        <dbReference type="ChEBI" id="CHEBI:33019"/>
        <dbReference type="ChEBI" id="CHEBI:37565"/>
        <dbReference type="ChEBI" id="CHEBI:58805"/>
        <dbReference type="EC" id="2.7.7.65"/>
    </reaction>
</comment>
<feature type="domain" description="GGDEF" evidence="9">
    <location>
        <begin position="346"/>
        <end position="475"/>
    </location>
</feature>
<dbReference type="SMART" id="SM00267">
    <property type="entry name" value="GGDEF"/>
    <property type="match status" value="1"/>
</dbReference>
<comment type="caution">
    <text evidence="10">The sequence shown here is derived from an EMBL/GenBank/DDBJ whole genome shotgun (WGS) entry which is preliminary data.</text>
</comment>
<comment type="subcellular location">
    <subcellularLocation>
        <location evidence="1">Cell membrane</location>
        <topology evidence="1">Multi-pass membrane protein</topology>
    </subcellularLocation>
</comment>
<dbReference type="CDD" id="cd01949">
    <property type="entry name" value="GGDEF"/>
    <property type="match status" value="1"/>
</dbReference>
<feature type="transmembrane region" description="Helical" evidence="8">
    <location>
        <begin position="235"/>
        <end position="252"/>
    </location>
</feature>
<keyword evidence="11" id="KW-1185">Reference proteome</keyword>
<keyword evidence="4 8" id="KW-0812">Transmembrane</keyword>
<name>A0ABW1XPT5_9ALTE</name>
<dbReference type="PROSITE" id="PS50887">
    <property type="entry name" value="GGDEF"/>
    <property type="match status" value="1"/>
</dbReference>
<dbReference type="EMBL" id="JBHSUS010000001">
    <property type="protein sequence ID" value="MFC6441295.1"/>
    <property type="molecule type" value="Genomic_DNA"/>
</dbReference>
<dbReference type="InterPro" id="IPR029787">
    <property type="entry name" value="Nucleotide_cyclase"/>
</dbReference>
<reference evidence="11" key="1">
    <citation type="journal article" date="2019" name="Int. J. Syst. Evol. Microbiol.">
        <title>The Global Catalogue of Microorganisms (GCM) 10K type strain sequencing project: providing services to taxonomists for standard genome sequencing and annotation.</title>
        <authorList>
            <consortium name="The Broad Institute Genomics Platform"/>
            <consortium name="The Broad Institute Genome Sequencing Center for Infectious Disease"/>
            <person name="Wu L."/>
            <person name="Ma J."/>
        </authorList>
    </citation>
    <scope>NUCLEOTIDE SEQUENCE [LARGE SCALE GENOMIC DNA]</scope>
    <source>
        <strain evidence="11">CGMCC 1.16031</strain>
    </source>
</reference>
<evidence type="ECO:0000256" key="5">
    <source>
        <dbReference type="ARBA" id="ARBA00022989"/>
    </source>
</evidence>
<feature type="transmembrane region" description="Helical" evidence="8">
    <location>
        <begin position="259"/>
        <end position="277"/>
    </location>
</feature>
<evidence type="ECO:0000256" key="8">
    <source>
        <dbReference type="SAM" id="Phobius"/>
    </source>
</evidence>
<evidence type="ECO:0000256" key="2">
    <source>
        <dbReference type="ARBA" id="ARBA00012528"/>
    </source>
</evidence>
<dbReference type="InterPro" id="IPR000160">
    <property type="entry name" value="GGDEF_dom"/>
</dbReference>
<gene>
    <name evidence="10" type="ORF">ACFP85_14170</name>
</gene>
<dbReference type="InterPro" id="IPR043128">
    <property type="entry name" value="Rev_trsase/Diguanyl_cyclase"/>
</dbReference>
<accession>A0ABW1XPT5</accession>
<dbReference type="Pfam" id="PF00990">
    <property type="entry name" value="GGDEF"/>
    <property type="match status" value="1"/>
</dbReference>
<evidence type="ECO:0000313" key="11">
    <source>
        <dbReference type="Proteomes" id="UP001596364"/>
    </source>
</evidence>
<dbReference type="NCBIfam" id="TIGR00254">
    <property type="entry name" value="GGDEF"/>
    <property type="match status" value="1"/>
</dbReference>
<feature type="transmembrane region" description="Helical" evidence="8">
    <location>
        <begin position="209"/>
        <end position="229"/>
    </location>
</feature>
<dbReference type="RefSeq" id="WP_377148704.1">
    <property type="nucleotide sequence ID" value="NZ_JBHSUS010000001.1"/>
</dbReference>
<dbReference type="PANTHER" id="PTHR45138">
    <property type="entry name" value="REGULATORY COMPONENTS OF SENSORY TRANSDUCTION SYSTEM"/>
    <property type="match status" value="1"/>
</dbReference>
<dbReference type="InterPro" id="IPR007895">
    <property type="entry name" value="MASE1"/>
</dbReference>
<evidence type="ECO:0000256" key="1">
    <source>
        <dbReference type="ARBA" id="ARBA00004651"/>
    </source>
</evidence>
<evidence type="ECO:0000313" key="10">
    <source>
        <dbReference type="EMBL" id="MFC6441295.1"/>
    </source>
</evidence>
<dbReference type="Pfam" id="PF05231">
    <property type="entry name" value="MASE1"/>
    <property type="match status" value="1"/>
</dbReference>
<sequence length="481" mass="52718">MPRLARYLTGIVPTQLSLLVLWIAVWELAGLMEYANHASVWYPPSALSIAAFLLLGQRAILPITLAIVAVTFQTATQYALPHTTLQLIEAGLLNAAAHILPYWLTGFVIRYQRIRYEHHFTLVILTVLVITPLMTLAATGLTMLSLWFTDMLPFSDIADTWLPFWIGDLTGALALGPMFLGVISAVTSSSLHLLDDPVLRPQQLMSWHFSFRILISVSCILAAMLLASFFNNSHAVFAIFFLVIPHMWIAITEPPFSNATSVAIASLLIAILIPALGLMEHALVYQFAICVVAANSLFGLAIPTLLQHNRDLRQIVATDSLTGVASRERLVRKAMAQLNRTKVQGIPLSAVVFDIDHFKQINDQLGHSEGDKALQQVTIAAQLCLRPCDLLGRFGGDEFVAILPGANQSQAEEISERIRSRVTQLMTSGGGHLSASFGVAQSVTDDTFNSLFERADSALYRAKQAGRNQVMLAPVPEQIIS</sequence>
<proteinExistence type="predicted"/>
<organism evidence="10 11">
    <name type="scientific">Pseudobowmanella zhangzhouensis</name>
    <dbReference type="NCBI Taxonomy" id="1537679"/>
    <lineage>
        <taxon>Bacteria</taxon>
        <taxon>Pseudomonadati</taxon>
        <taxon>Pseudomonadota</taxon>
        <taxon>Gammaproteobacteria</taxon>
        <taxon>Alteromonadales</taxon>
        <taxon>Alteromonadaceae</taxon>
    </lineage>
</organism>
<feature type="transmembrane region" description="Helical" evidence="8">
    <location>
        <begin position="283"/>
        <end position="306"/>
    </location>
</feature>
<dbReference type="PANTHER" id="PTHR45138:SF9">
    <property type="entry name" value="DIGUANYLATE CYCLASE DGCM-RELATED"/>
    <property type="match status" value="1"/>
</dbReference>
<dbReference type="GO" id="GO:0052621">
    <property type="term" value="F:diguanylate cyclase activity"/>
    <property type="evidence" value="ECO:0007669"/>
    <property type="project" value="UniProtKB-EC"/>
</dbReference>
<keyword evidence="10" id="KW-0808">Transferase</keyword>
<evidence type="ECO:0000256" key="4">
    <source>
        <dbReference type="ARBA" id="ARBA00022692"/>
    </source>
</evidence>
<keyword evidence="10" id="KW-0548">Nucleotidyltransferase</keyword>
<dbReference type="InterPro" id="IPR050469">
    <property type="entry name" value="Diguanylate_Cyclase"/>
</dbReference>
<dbReference type="EC" id="2.7.7.65" evidence="2"/>
<feature type="transmembrane region" description="Helical" evidence="8">
    <location>
        <begin position="123"/>
        <end position="149"/>
    </location>
</feature>
<dbReference type="Proteomes" id="UP001596364">
    <property type="component" value="Unassembled WGS sequence"/>
</dbReference>
<evidence type="ECO:0000256" key="3">
    <source>
        <dbReference type="ARBA" id="ARBA00022475"/>
    </source>
</evidence>
<dbReference type="Gene3D" id="3.30.70.270">
    <property type="match status" value="1"/>
</dbReference>
<evidence type="ECO:0000259" key="9">
    <source>
        <dbReference type="PROSITE" id="PS50887"/>
    </source>
</evidence>
<keyword evidence="3" id="KW-1003">Cell membrane</keyword>
<keyword evidence="5 8" id="KW-1133">Transmembrane helix</keyword>